<dbReference type="SUPFAM" id="SSF54637">
    <property type="entry name" value="Thioesterase/thiol ester dehydrase-isomerase"/>
    <property type="match status" value="1"/>
</dbReference>
<evidence type="ECO:0000313" key="2">
    <source>
        <dbReference type="EMBL" id="RZO75465.1"/>
    </source>
</evidence>
<evidence type="ECO:0000259" key="1">
    <source>
        <dbReference type="Pfam" id="PF01575"/>
    </source>
</evidence>
<dbReference type="Gene3D" id="3.10.129.10">
    <property type="entry name" value="Hotdog Thioesterase"/>
    <property type="match status" value="1"/>
</dbReference>
<dbReference type="PANTHER" id="PTHR43664">
    <property type="entry name" value="MONOAMINE OXIDASE-RELATED"/>
    <property type="match status" value="1"/>
</dbReference>
<organism evidence="2 3">
    <name type="scientific">OM182 bacterium</name>
    <dbReference type="NCBI Taxonomy" id="2510334"/>
    <lineage>
        <taxon>Bacteria</taxon>
        <taxon>Pseudomonadati</taxon>
        <taxon>Pseudomonadota</taxon>
        <taxon>Gammaproteobacteria</taxon>
        <taxon>OMG group</taxon>
        <taxon>OM182 clade</taxon>
    </lineage>
</organism>
<dbReference type="InterPro" id="IPR052342">
    <property type="entry name" value="MCH/BMMD"/>
</dbReference>
<reference evidence="2 3" key="1">
    <citation type="submission" date="2019-02" db="EMBL/GenBank/DDBJ databases">
        <title>Prokaryotic population dynamics and viral predation in marine succession experiment using metagenomics: the confinement effect.</title>
        <authorList>
            <person name="Haro-Moreno J.M."/>
            <person name="Rodriguez-Valera F."/>
            <person name="Lopez-Perez M."/>
        </authorList>
    </citation>
    <scope>NUCLEOTIDE SEQUENCE [LARGE SCALE GENOMIC DNA]</scope>
    <source>
        <strain evidence="2">MED-G157</strain>
    </source>
</reference>
<dbReference type="InterPro" id="IPR002539">
    <property type="entry name" value="MaoC-like_dom"/>
</dbReference>
<protein>
    <recommendedName>
        <fullName evidence="1">MaoC-like domain-containing protein</fullName>
    </recommendedName>
</protein>
<name>A0A520RZ38_9GAMM</name>
<evidence type="ECO:0000313" key="3">
    <source>
        <dbReference type="Proteomes" id="UP000316199"/>
    </source>
</evidence>
<sequence length="153" mass="17108">MLFFENIPVGYSSEVGTWQLNDADVIKFAKVWDPHTYHTDQKAAEASVFGELVASSLHIFAICTRLFHDHADKIQVIAMLGKDRIRLPKPARASDFLIYNTVCIDAESSNSKPDRGIIVLSDTLARDTGEVVMTQEVTLMVARLSDQYQFSEG</sequence>
<accession>A0A520RZ38</accession>
<dbReference type="Proteomes" id="UP000316199">
    <property type="component" value="Unassembled WGS sequence"/>
</dbReference>
<dbReference type="InterPro" id="IPR029069">
    <property type="entry name" value="HotDog_dom_sf"/>
</dbReference>
<dbReference type="AlphaFoldDB" id="A0A520RZ38"/>
<dbReference type="PANTHER" id="PTHR43664:SF1">
    <property type="entry name" value="BETA-METHYLMALYL-COA DEHYDRATASE"/>
    <property type="match status" value="1"/>
</dbReference>
<dbReference type="Pfam" id="PF01575">
    <property type="entry name" value="MaoC_dehydratas"/>
    <property type="match status" value="1"/>
</dbReference>
<proteinExistence type="predicted"/>
<comment type="caution">
    <text evidence="2">The sequence shown here is derived from an EMBL/GenBank/DDBJ whole genome shotgun (WGS) entry which is preliminary data.</text>
</comment>
<feature type="domain" description="MaoC-like" evidence="1">
    <location>
        <begin position="19"/>
        <end position="106"/>
    </location>
</feature>
<dbReference type="EMBL" id="SHAG01000034">
    <property type="protein sequence ID" value="RZO75465.1"/>
    <property type="molecule type" value="Genomic_DNA"/>
</dbReference>
<gene>
    <name evidence="2" type="ORF">EVA68_06970</name>
</gene>